<name>A0A5S9NCE0_9HYPH</name>
<sequence length="137" mass="15035">MSTHYRLARFIHRSAWLQIGLVAAFWLAGEACVRALALPLPGGVVGLALLLVLLATRRVSVFSMRRGAQRLLADMLLFFVPAVLAVLDHREFLGLVGLKILFVILVSTAAVMMVTALAVDCCYRWRLSHVGAKAAHR</sequence>
<evidence type="ECO:0000256" key="5">
    <source>
        <dbReference type="ARBA" id="ARBA00023136"/>
    </source>
</evidence>
<evidence type="ECO:0000313" key="8">
    <source>
        <dbReference type="Proteomes" id="UP000433050"/>
    </source>
</evidence>
<dbReference type="PANTHER" id="PTHR33931:SF2">
    <property type="entry name" value="HOLIN-LIKE PROTEIN CIDA"/>
    <property type="match status" value="1"/>
</dbReference>
<keyword evidence="4 6" id="KW-1133">Transmembrane helix</keyword>
<dbReference type="RefSeq" id="WP_144344052.1">
    <property type="nucleotide sequence ID" value="NZ_CACSAS010000001.1"/>
</dbReference>
<dbReference type="EMBL" id="CACSAS010000001">
    <property type="protein sequence ID" value="CAA0087545.1"/>
    <property type="molecule type" value="Genomic_DNA"/>
</dbReference>
<evidence type="ECO:0000256" key="1">
    <source>
        <dbReference type="ARBA" id="ARBA00004651"/>
    </source>
</evidence>
<evidence type="ECO:0000256" key="2">
    <source>
        <dbReference type="ARBA" id="ARBA00022475"/>
    </source>
</evidence>
<evidence type="ECO:0000256" key="4">
    <source>
        <dbReference type="ARBA" id="ARBA00022989"/>
    </source>
</evidence>
<evidence type="ECO:0000256" key="3">
    <source>
        <dbReference type="ARBA" id="ARBA00022692"/>
    </source>
</evidence>
<accession>A0A5S9NCE0</accession>
<dbReference type="GO" id="GO:0005886">
    <property type="term" value="C:plasma membrane"/>
    <property type="evidence" value="ECO:0007669"/>
    <property type="project" value="UniProtKB-SubCell"/>
</dbReference>
<evidence type="ECO:0000256" key="6">
    <source>
        <dbReference type="SAM" id="Phobius"/>
    </source>
</evidence>
<keyword evidence="2" id="KW-1003">Cell membrane</keyword>
<organism evidence="7 8">
    <name type="scientific">Starkeya nomas</name>
    <dbReference type="NCBI Taxonomy" id="2666134"/>
    <lineage>
        <taxon>Bacteria</taxon>
        <taxon>Pseudomonadati</taxon>
        <taxon>Pseudomonadota</taxon>
        <taxon>Alphaproteobacteria</taxon>
        <taxon>Hyphomicrobiales</taxon>
        <taxon>Xanthobacteraceae</taxon>
        <taxon>Starkeya</taxon>
    </lineage>
</organism>
<dbReference type="Proteomes" id="UP000433050">
    <property type="component" value="Unassembled WGS sequence"/>
</dbReference>
<keyword evidence="8" id="KW-1185">Reference proteome</keyword>
<reference evidence="7 8" key="1">
    <citation type="submission" date="2019-12" db="EMBL/GenBank/DDBJ databases">
        <authorList>
            <person name="Reyes-Prieto M."/>
        </authorList>
    </citation>
    <scope>NUCLEOTIDE SEQUENCE [LARGE SCALE GENOMIC DNA]</scope>
    <source>
        <strain evidence="7">HF14-78462</strain>
    </source>
</reference>
<gene>
    <name evidence="7" type="primary">cidA</name>
    <name evidence="7" type="ORF">STARVERO_00504</name>
</gene>
<comment type="subcellular location">
    <subcellularLocation>
        <location evidence="1">Cell membrane</location>
        <topology evidence="1">Multi-pass membrane protein</topology>
    </subcellularLocation>
</comment>
<dbReference type="AlphaFoldDB" id="A0A5S9NCE0"/>
<feature type="transmembrane region" description="Helical" evidence="6">
    <location>
        <begin position="68"/>
        <end position="87"/>
    </location>
</feature>
<proteinExistence type="predicted"/>
<keyword evidence="3 6" id="KW-0812">Transmembrane</keyword>
<dbReference type="Pfam" id="PF03788">
    <property type="entry name" value="LrgA"/>
    <property type="match status" value="1"/>
</dbReference>
<keyword evidence="5 6" id="KW-0472">Membrane</keyword>
<dbReference type="PANTHER" id="PTHR33931">
    <property type="entry name" value="HOLIN-LIKE PROTEIN CIDA-RELATED"/>
    <property type="match status" value="1"/>
</dbReference>
<protein>
    <submittedName>
        <fullName evidence="7">Holin-like protein CidA</fullName>
    </submittedName>
</protein>
<evidence type="ECO:0000313" key="7">
    <source>
        <dbReference type="EMBL" id="CAA0087545.1"/>
    </source>
</evidence>
<dbReference type="InterPro" id="IPR005538">
    <property type="entry name" value="LrgA/CidA"/>
</dbReference>
<feature type="transmembrane region" description="Helical" evidence="6">
    <location>
        <begin position="12"/>
        <end position="29"/>
    </location>
</feature>
<feature type="transmembrane region" description="Helical" evidence="6">
    <location>
        <begin position="35"/>
        <end position="56"/>
    </location>
</feature>
<feature type="transmembrane region" description="Helical" evidence="6">
    <location>
        <begin position="93"/>
        <end position="119"/>
    </location>
</feature>